<dbReference type="EMBL" id="BKCJ010085079">
    <property type="protein sequence ID" value="GEX01459.1"/>
    <property type="molecule type" value="Genomic_DNA"/>
</dbReference>
<gene>
    <name evidence="1" type="ORF">Tci_273434</name>
</gene>
<name>A0A699H201_TANCI</name>
<comment type="caution">
    <text evidence="1">The sequence shown here is derived from an EMBL/GenBank/DDBJ whole genome shotgun (WGS) entry which is preliminary data.</text>
</comment>
<organism evidence="1">
    <name type="scientific">Tanacetum cinerariifolium</name>
    <name type="common">Dalmatian daisy</name>
    <name type="synonym">Chrysanthemum cinerariifolium</name>
    <dbReference type="NCBI Taxonomy" id="118510"/>
    <lineage>
        <taxon>Eukaryota</taxon>
        <taxon>Viridiplantae</taxon>
        <taxon>Streptophyta</taxon>
        <taxon>Embryophyta</taxon>
        <taxon>Tracheophyta</taxon>
        <taxon>Spermatophyta</taxon>
        <taxon>Magnoliopsida</taxon>
        <taxon>eudicotyledons</taxon>
        <taxon>Gunneridae</taxon>
        <taxon>Pentapetalae</taxon>
        <taxon>asterids</taxon>
        <taxon>campanulids</taxon>
        <taxon>Asterales</taxon>
        <taxon>Asteraceae</taxon>
        <taxon>Asteroideae</taxon>
        <taxon>Anthemideae</taxon>
        <taxon>Anthemidinae</taxon>
        <taxon>Tanacetum</taxon>
    </lineage>
</organism>
<evidence type="ECO:0000313" key="1">
    <source>
        <dbReference type="EMBL" id="GEX01459.1"/>
    </source>
</evidence>
<protein>
    <submittedName>
        <fullName evidence="1">Retrovirus-related Pol polyprotein from transposon TNT 1-94</fullName>
    </submittedName>
</protein>
<reference evidence="1" key="1">
    <citation type="journal article" date="2019" name="Sci. Rep.">
        <title>Draft genome of Tanacetum cinerariifolium, the natural source of mosquito coil.</title>
        <authorList>
            <person name="Yamashiro T."/>
            <person name="Shiraishi A."/>
            <person name="Satake H."/>
            <person name="Nakayama K."/>
        </authorList>
    </citation>
    <scope>NUCLEOTIDE SEQUENCE</scope>
</reference>
<proteinExistence type="predicted"/>
<dbReference type="AlphaFoldDB" id="A0A699H201"/>
<accession>A0A699H201</accession>
<sequence length="151" mass="17708">MVETYHVTFDENMEAIRRMIHLDNIKQNSNISYYIIHYGRSLNELTQDTHVLEDRWSRDQHIKHVNIIGDPREGMLTRSKAAKLIAASANECLFADFLSEIEPKKVSEASRIGTRKINIELLPRTKQDWLLKVIVRKKELTMMKPLHPWQG</sequence>